<gene>
    <name evidence="1" type="ORF">SPIL2461_LOCUS1089</name>
</gene>
<evidence type="ECO:0000313" key="1">
    <source>
        <dbReference type="EMBL" id="CAE7181397.1"/>
    </source>
</evidence>
<accession>A0A812IV83</accession>
<comment type="caution">
    <text evidence="1">The sequence shown here is derived from an EMBL/GenBank/DDBJ whole genome shotgun (WGS) entry which is preliminary data.</text>
</comment>
<protein>
    <submittedName>
        <fullName evidence="1">Uncharacterized protein</fullName>
    </submittedName>
</protein>
<dbReference type="Proteomes" id="UP000649617">
    <property type="component" value="Unassembled WGS sequence"/>
</dbReference>
<dbReference type="OrthoDB" id="411716at2759"/>
<dbReference type="AlphaFoldDB" id="A0A812IV83"/>
<reference evidence="1" key="1">
    <citation type="submission" date="2021-02" db="EMBL/GenBank/DDBJ databases">
        <authorList>
            <person name="Dougan E. K."/>
            <person name="Rhodes N."/>
            <person name="Thang M."/>
            <person name="Chan C."/>
        </authorList>
    </citation>
    <scope>NUCLEOTIDE SEQUENCE</scope>
</reference>
<keyword evidence="2" id="KW-1185">Reference proteome</keyword>
<sequence>PEGTYYVHDNGGRPFKVEVRWPCPKAEVKVFKMALDGREGDAENNEGLPAYEKQASLILSAERVFIGQCPKRGASFDGNSMLLHLEGMKYVFVGVLVFSFTSTSRITKYASLVGNNDVPYPWAIDEQGRRYLMTSSVILDSKLFEDIDTDPYNCYFDRLLMTAHLGTVPPQQPLCQFQSITEFWVGEKQYTLKHQPHPEIAFEELAKIGELSVVKGGSRTKLSKAEFVKLMQDYANEMGLETLRSLTLIERLE</sequence>
<organism evidence="1 2">
    <name type="scientific">Symbiodinium pilosum</name>
    <name type="common">Dinoflagellate</name>
    <dbReference type="NCBI Taxonomy" id="2952"/>
    <lineage>
        <taxon>Eukaryota</taxon>
        <taxon>Sar</taxon>
        <taxon>Alveolata</taxon>
        <taxon>Dinophyceae</taxon>
        <taxon>Suessiales</taxon>
        <taxon>Symbiodiniaceae</taxon>
        <taxon>Symbiodinium</taxon>
    </lineage>
</organism>
<proteinExistence type="predicted"/>
<name>A0A812IV83_SYMPI</name>
<evidence type="ECO:0000313" key="2">
    <source>
        <dbReference type="Proteomes" id="UP000649617"/>
    </source>
</evidence>
<feature type="non-terminal residue" evidence="1">
    <location>
        <position position="253"/>
    </location>
</feature>
<dbReference type="EMBL" id="CAJNIZ010001037">
    <property type="protein sequence ID" value="CAE7181397.1"/>
    <property type="molecule type" value="Genomic_DNA"/>
</dbReference>